<accession>A0A2A9NI74</accession>
<keyword evidence="2" id="KW-0472">Membrane</keyword>
<gene>
    <name evidence="3" type="ORF">AMATHDRAFT_49063</name>
</gene>
<organism evidence="3 4">
    <name type="scientific">Amanita thiersii Skay4041</name>
    <dbReference type="NCBI Taxonomy" id="703135"/>
    <lineage>
        <taxon>Eukaryota</taxon>
        <taxon>Fungi</taxon>
        <taxon>Dikarya</taxon>
        <taxon>Basidiomycota</taxon>
        <taxon>Agaricomycotina</taxon>
        <taxon>Agaricomycetes</taxon>
        <taxon>Agaricomycetidae</taxon>
        <taxon>Agaricales</taxon>
        <taxon>Pluteineae</taxon>
        <taxon>Amanitaceae</taxon>
        <taxon>Amanita</taxon>
    </lineage>
</organism>
<sequence length="207" mass="22216">MKKYGYNTTDELDKGVQSILKGEALEEYEKVKKQMEGADEAIAAVFQITSVIGAATGIFLGVVVVLGIMTGGAAFAALGIVAELWLDEPLISDNESLMKKKLEGDFATDYNKSKRTAVVSVGRQFLEKYDSDRGAWTNEDPDWKSGDEDIIASISAASKSAAPSRAKRSIVDTEKADMEKGASEPPTASYMSSASAYDPDTLATDHI</sequence>
<evidence type="ECO:0000256" key="2">
    <source>
        <dbReference type="SAM" id="Phobius"/>
    </source>
</evidence>
<evidence type="ECO:0000313" key="4">
    <source>
        <dbReference type="Proteomes" id="UP000242287"/>
    </source>
</evidence>
<reference evidence="3 4" key="1">
    <citation type="submission" date="2014-02" db="EMBL/GenBank/DDBJ databases">
        <title>Transposable element dynamics among asymbiotic and ectomycorrhizal Amanita fungi.</title>
        <authorList>
            <consortium name="DOE Joint Genome Institute"/>
            <person name="Hess J."/>
            <person name="Skrede I."/>
            <person name="Wolfe B."/>
            <person name="LaButti K."/>
            <person name="Ohm R.A."/>
            <person name="Grigoriev I.V."/>
            <person name="Pringle A."/>
        </authorList>
    </citation>
    <scope>NUCLEOTIDE SEQUENCE [LARGE SCALE GENOMIC DNA]</scope>
    <source>
        <strain evidence="3 4">SKay4041</strain>
    </source>
</reference>
<feature type="transmembrane region" description="Helical" evidence="2">
    <location>
        <begin position="66"/>
        <end position="86"/>
    </location>
</feature>
<name>A0A2A9NI74_9AGAR</name>
<feature type="region of interest" description="Disordered" evidence="1">
    <location>
        <begin position="158"/>
        <end position="207"/>
    </location>
</feature>
<dbReference type="Proteomes" id="UP000242287">
    <property type="component" value="Unassembled WGS sequence"/>
</dbReference>
<protein>
    <submittedName>
        <fullName evidence="3">Uncharacterized protein</fullName>
    </submittedName>
</protein>
<proteinExistence type="predicted"/>
<dbReference type="EMBL" id="KZ302042">
    <property type="protein sequence ID" value="PFH49034.1"/>
    <property type="molecule type" value="Genomic_DNA"/>
</dbReference>
<feature type="compositionally biased region" description="Basic and acidic residues" evidence="1">
    <location>
        <begin position="169"/>
        <end position="182"/>
    </location>
</feature>
<evidence type="ECO:0000256" key="1">
    <source>
        <dbReference type="SAM" id="MobiDB-lite"/>
    </source>
</evidence>
<evidence type="ECO:0000313" key="3">
    <source>
        <dbReference type="EMBL" id="PFH49034.1"/>
    </source>
</evidence>
<keyword evidence="2" id="KW-0812">Transmembrane</keyword>
<dbReference type="AlphaFoldDB" id="A0A2A9NI74"/>
<keyword evidence="4" id="KW-1185">Reference proteome</keyword>
<keyword evidence="2" id="KW-1133">Transmembrane helix</keyword>